<sequence>MINSIIETAKENGLNPMPYLAYLFESLPQLTDLNDPEAFCLGPKGFQTTVV</sequence>
<name>A0ABW5RA19_9BACL</name>
<reference evidence="3" key="1">
    <citation type="journal article" date="2019" name="Int. J. Syst. Evol. Microbiol.">
        <title>The Global Catalogue of Microorganisms (GCM) 10K type strain sequencing project: providing services to taxonomists for standard genome sequencing and annotation.</title>
        <authorList>
            <consortium name="The Broad Institute Genomics Platform"/>
            <consortium name="The Broad Institute Genome Sequencing Center for Infectious Disease"/>
            <person name="Wu L."/>
            <person name="Ma J."/>
        </authorList>
    </citation>
    <scope>NUCLEOTIDE SEQUENCE [LARGE SCALE GENOMIC DNA]</scope>
    <source>
        <strain evidence="3">KCTC 33676</strain>
    </source>
</reference>
<comment type="caution">
    <text evidence="2">The sequence shown here is derived from an EMBL/GenBank/DDBJ whole genome shotgun (WGS) entry which is preliminary data.</text>
</comment>
<gene>
    <name evidence="2" type="ORF">ACFSUC_06555</name>
</gene>
<accession>A0ABW5RA19</accession>
<evidence type="ECO:0000313" key="2">
    <source>
        <dbReference type="EMBL" id="MFD2671264.1"/>
    </source>
</evidence>
<proteinExistence type="predicted"/>
<dbReference type="InterPro" id="IPR039552">
    <property type="entry name" value="IS66_C"/>
</dbReference>
<dbReference type="Proteomes" id="UP001597497">
    <property type="component" value="Unassembled WGS sequence"/>
</dbReference>
<keyword evidence="3" id="KW-1185">Reference proteome</keyword>
<evidence type="ECO:0000259" key="1">
    <source>
        <dbReference type="Pfam" id="PF13817"/>
    </source>
</evidence>
<feature type="domain" description="Transposase IS66 C-terminal" evidence="1">
    <location>
        <begin position="4"/>
        <end position="37"/>
    </location>
</feature>
<dbReference type="EMBL" id="JBHUMM010000010">
    <property type="protein sequence ID" value="MFD2671264.1"/>
    <property type="molecule type" value="Genomic_DNA"/>
</dbReference>
<dbReference type="Pfam" id="PF13817">
    <property type="entry name" value="DDE_Tnp_IS66_C"/>
    <property type="match status" value="1"/>
</dbReference>
<dbReference type="RefSeq" id="WP_379928713.1">
    <property type="nucleotide sequence ID" value="NZ_JBHUMM010000010.1"/>
</dbReference>
<protein>
    <submittedName>
        <fullName evidence="2">Transposase domain-containing protein</fullName>
    </submittedName>
</protein>
<evidence type="ECO:0000313" key="3">
    <source>
        <dbReference type="Proteomes" id="UP001597497"/>
    </source>
</evidence>
<organism evidence="2 3">
    <name type="scientific">Marinicrinis sediminis</name>
    <dbReference type="NCBI Taxonomy" id="1652465"/>
    <lineage>
        <taxon>Bacteria</taxon>
        <taxon>Bacillati</taxon>
        <taxon>Bacillota</taxon>
        <taxon>Bacilli</taxon>
        <taxon>Bacillales</taxon>
        <taxon>Paenibacillaceae</taxon>
    </lineage>
</organism>